<dbReference type="AlphaFoldDB" id="A0A0P1EYV8"/>
<name>A0A0P1EYV8_9RHOB</name>
<sequence>MTLGGLLAGMSVLVLVLLAARAVQAVRTEHKSKRGIDPGRGDTLIDVNYASGGGGGGHSTTIRVPKDPQEYAKAFVPKDASQDGPNERND</sequence>
<dbReference type="RefSeq" id="WP_038006489.1">
    <property type="nucleotide sequence ID" value="NZ_CYRX01000025.1"/>
</dbReference>
<reference evidence="2 3" key="1">
    <citation type="submission" date="2015-09" db="EMBL/GenBank/DDBJ databases">
        <authorList>
            <consortium name="Swine Surveillance"/>
        </authorList>
    </citation>
    <scope>NUCLEOTIDE SEQUENCE [LARGE SCALE GENOMIC DNA]</scope>
    <source>
        <strain evidence="2 3">CECT 5294</strain>
    </source>
</reference>
<gene>
    <name evidence="2" type="ORF">THS5294_01663</name>
</gene>
<evidence type="ECO:0000313" key="3">
    <source>
        <dbReference type="Proteomes" id="UP000051298"/>
    </source>
</evidence>
<dbReference type="EMBL" id="CYRX01000025">
    <property type="protein sequence ID" value="CUH60374.1"/>
    <property type="molecule type" value="Genomic_DNA"/>
</dbReference>
<proteinExistence type="predicted"/>
<keyword evidence="1" id="KW-0732">Signal</keyword>
<evidence type="ECO:0000313" key="2">
    <source>
        <dbReference type="EMBL" id="CUH60374.1"/>
    </source>
</evidence>
<organism evidence="2 3">
    <name type="scientific">Thalassobacter stenotrophicus</name>
    <dbReference type="NCBI Taxonomy" id="266809"/>
    <lineage>
        <taxon>Bacteria</taxon>
        <taxon>Pseudomonadati</taxon>
        <taxon>Pseudomonadota</taxon>
        <taxon>Alphaproteobacteria</taxon>
        <taxon>Rhodobacterales</taxon>
        <taxon>Roseobacteraceae</taxon>
        <taxon>Thalassobacter</taxon>
    </lineage>
</organism>
<dbReference type="Proteomes" id="UP000051298">
    <property type="component" value="Unassembled WGS sequence"/>
</dbReference>
<evidence type="ECO:0000256" key="1">
    <source>
        <dbReference type="SAM" id="SignalP"/>
    </source>
</evidence>
<protein>
    <recommendedName>
        <fullName evidence="4">Secreted protein</fullName>
    </recommendedName>
</protein>
<accession>A0A0P1EYV8</accession>
<feature type="signal peptide" evidence="1">
    <location>
        <begin position="1"/>
        <end position="25"/>
    </location>
</feature>
<feature type="chain" id="PRO_5006062076" description="Secreted protein" evidence="1">
    <location>
        <begin position="26"/>
        <end position="90"/>
    </location>
</feature>
<evidence type="ECO:0008006" key="4">
    <source>
        <dbReference type="Google" id="ProtNLM"/>
    </source>
</evidence>
<dbReference type="eggNOG" id="ENOG5033334">
    <property type="taxonomic scope" value="Bacteria"/>
</dbReference>
<dbReference type="STRING" id="266809.PM03_05625"/>